<keyword evidence="1" id="KW-0732">Signal</keyword>
<name>A0A941F565_9BACT</name>
<feature type="chain" id="PRO_5037704008" evidence="1">
    <location>
        <begin position="22"/>
        <end position="1053"/>
    </location>
</feature>
<reference evidence="3" key="1">
    <citation type="journal article" date="2018" name="Int. J. Syst. Evol. Microbiol.">
        <title>Carboxylicivirga sediminis sp. nov., isolated from coastal sediment.</title>
        <authorList>
            <person name="Wang F.Q."/>
            <person name="Ren L.H."/>
            <person name="Zou R.J."/>
            <person name="Sun Y.Z."/>
            <person name="Liu X.J."/>
            <person name="Jiang F."/>
            <person name="Liu L.J."/>
        </authorList>
    </citation>
    <scope>NUCLEOTIDE SEQUENCE</scope>
    <source>
        <strain evidence="3">JR1</strain>
    </source>
</reference>
<proteinExistence type="predicted"/>
<dbReference type="Pfam" id="PF17128">
    <property type="entry name" value="DUF5107"/>
    <property type="match status" value="1"/>
</dbReference>
<dbReference type="EMBL" id="JAGTAR010000013">
    <property type="protein sequence ID" value="MBR8535900.1"/>
    <property type="molecule type" value="Genomic_DNA"/>
</dbReference>
<dbReference type="InterPro" id="IPR019734">
    <property type="entry name" value="TPR_rpt"/>
</dbReference>
<sequence length="1053" mass="120971">MKSFLVLIAMLSVASVNIAQKATISEQWIAMNTYSFYDPNPVVNPDRIYPYFRFDGYEKDGAVKEWKMVVLENDFVKVFVCPDIGGKIWGAIEKSTGKEFLYYNHSVKFRDVAMRGAWSSGGLEYNFGDIGHIPTCATPVDYILKENEDGSVSCVVGAIDLPSGSRWNVEIKLDKDKAYFETIASWHNTSDVPITYYHWMNAAAKANGNLEFIYPGNKRIGHGGEVGDWPYDNGKHIAMYEQNNFGIYKSYHVLNAYANIFGGYWHDDNFGFGHYADYDDKPGKKIWIWGLSDQGMIWEDLLSDGDGQYIEYQAGKLFNQAAHSSTFTPFKHREFMPYDSDIMRELWFPLKETKGMVAASEYGVLNVKQEADGFELYLSPLQKLETDIVISSGGVKLFEEAVNLNPLQLYKRKIKIDINSDFTIEIGRQLLKYDSKSVEQFLERPTVPLKEFNWNSAYGLYVKGLELEKQRRYEEAMEAYESAYVKESTLLPVVGRLALGNYRKAKYETALEYSLQALAIDTYDPLGNYIYGMVNKDLGKLDEAKSGFSISAQSPEYRFAAYTKLAEICLQEQQLNETIRFANKALLFNGTNTRALELVVIASRLNNDLSKYNETLEKLDNLDACNAFVAFEEHYDGEKVNEQWLSNISNELPFETVLDLAIRYDQVGQKKEAIQILDSYKVDHPIIKLWLAYLNPENRKELLEQLSKLSAAHVFPHRKETLKVINILLKEKFSWQMSYYAGLINWHIGCLEEARQCFVACDEEPDFVAYYLSKINLFVGDEGVKQACLKRALEIDSDDWRLNLLLIENAIASKDLVRAENLAKKYHKRYPENAKFGMLYANALMKQEKFDKCLSFLENFDVMPYEGATEGRNIYHEVCLRLAMRALERGQYSYVIDYANKAKLWPLNLGVGKHYDVDERLDDFLIAIANENLGKKEEAKACYEKVMGHQTPQYLNESSKLLWQVLVHSRNNQYEANAIIEDAIKKEPDNLYIQWVKNVYAGSDAMRLEAQILSSNTTVQAYDTKFVDVEFFITKDFYTKLLQLGLINKFVQN</sequence>
<keyword evidence="4" id="KW-1185">Reference proteome</keyword>
<evidence type="ECO:0000259" key="2">
    <source>
        <dbReference type="Pfam" id="PF17128"/>
    </source>
</evidence>
<dbReference type="SMART" id="SM00028">
    <property type="entry name" value="TPR"/>
    <property type="match status" value="3"/>
</dbReference>
<gene>
    <name evidence="3" type="ORF">KDU71_10060</name>
</gene>
<protein>
    <submittedName>
        <fullName evidence="3">DUF5107 domain-containing protein</fullName>
    </submittedName>
</protein>
<dbReference type="InterPro" id="IPR011990">
    <property type="entry name" value="TPR-like_helical_dom_sf"/>
</dbReference>
<reference evidence="3" key="2">
    <citation type="submission" date="2021-04" db="EMBL/GenBank/DDBJ databases">
        <authorList>
            <person name="Zhang T."/>
            <person name="Zhang Y."/>
            <person name="Lu D."/>
            <person name="Zuo D."/>
            <person name="Du Z."/>
        </authorList>
    </citation>
    <scope>NUCLEOTIDE SEQUENCE</scope>
    <source>
        <strain evidence="3">JR1</strain>
    </source>
</reference>
<dbReference type="Proteomes" id="UP000679220">
    <property type="component" value="Unassembled WGS sequence"/>
</dbReference>
<comment type="caution">
    <text evidence="3">The sequence shown here is derived from an EMBL/GenBank/DDBJ whole genome shotgun (WGS) entry which is preliminary data.</text>
</comment>
<evidence type="ECO:0000313" key="3">
    <source>
        <dbReference type="EMBL" id="MBR8535900.1"/>
    </source>
</evidence>
<feature type="signal peptide" evidence="1">
    <location>
        <begin position="1"/>
        <end position="21"/>
    </location>
</feature>
<feature type="domain" description="DUF5107" evidence="2">
    <location>
        <begin position="44"/>
        <end position="349"/>
    </location>
</feature>
<dbReference type="SUPFAM" id="SSF48452">
    <property type="entry name" value="TPR-like"/>
    <property type="match status" value="2"/>
</dbReference>
<dbReference type="Gene3D" id="1.25.40.10">
    <property type="entry name" value="Tetratricopeptide repeat domain"/>
    <property type="match status" value="2"/>
</dbReference>
<organism evidence="3 4">
    <name type="scientific">Carboxylicivirga sediminis</name>
    <dbReference type="NCBI Taxonomy" id="2006564"/>
    <lineage>
        <taxon>Bacteria</taxon>
        <taxon>Pseudomonadati</taxon>
        <taxon>Bacteroidota</taxon>
        <taxon>Bacteroidia</taxon>
        <taxon>Marinilabiliales</taxon>
        <taxon>Marinilabiliaceae</taxon>
        <taxon>Carboxylicivirga</taxon>
    </lineage>
</organism>
<dbReference type="InterPro" id="IPR033396">
    <property type="entry name" value="DUF5107"/>
</dbReference>
<dbReference type="RefSeq" id="WP_212190376.1">
    <property type="nucleotide sequence ID" value="NZ_JAGTAR010000013.1"/>
</dbReference>
<evidence type="ECO:0000256" key="1">
    <source>
        <dbReference type="SAM" id="SignalP"/>
    </source>
</evidence>
<accession>A0A941F565</accession>
<dbReference type="AlphaFoldDB" id="A0A941F565"/>
<evidence type="ECO:0000313" key="4">
    <source>
        <dbReference type="Proteomes" id="UP000679220"/>
    </source>
</evidence>